<name>A0A0A9D9Q8_ARUDO</name>
<protein>
    <submittedName>
        <fullName evidence="2">Uncharacterized protein</fullName>
    </submittedName>
</protein>
<feature type="compositionally biased region" description="Basic residues" evidence="1">
    <location>
        <begin position="103"/>
        <end position="112"/>
    </location>
</feature>
<sequence length="131" mass="14268">MESRAEKAPRSGGRRPASAAAGRWMEARRRTGSEARERLLRAAAESQWSGRPSGVDQRRPRQRQSGVEAFQVASWALGAACPCSAGFTLVRTSAMSEDAEAKGRRRRRKRRGAQGCIESNRRAAGKGKLAS</sequence>
<reference evidence="2" key="1">
    <citation type="submission" date="2014-09" db="EMBL/GenBank/DDBJ databases">
        <authorList>
            <person name="Magalhaes I.L.F."/>
            <person name="Oliveira U."/>
            <person name="Santos F.R."/>
            <person name="Vidigal T.H.D.A."/>
            <person name="Brescovit A.D."/>
            <person name="Santos A.J."/>
        </authorList>
    </citation>
    <scope>NUCLEOTIDE SEQUENCE</scope>
    <source>
        <tissue evidence="2">Shoot tissue taken approximately 20 cm above the soil surface</tissue>
    </source>
</reference>
<dbReference type="AlphaFoldDB" id="A0A0A9D9Q8"/>
<feature type="compositionally biased region" description="Basic and acidic residues" evidence="1">
    <location>
        <begin position="25"/>
        <end position="40"/>
    </location>
</feature>
<feature type="compositionally biased region" description="Low complexity" evidence="1">
    <location>
        <begin position="10"/>
        <end position="23"/>
    </location>
</feature>
<evidence type="ECO:0000256" key="1">
    <source>
        <dbReference type="SAM" id="MobiDB-lite"/>
    </source>
</evidence>
<feature type="region of interest" description="Disordered" evidence="1">
    <location>
        <begin position="1"/>
        <end position="67"/>
    </location>
</feature>
<dbReference type="EMBL" id="GBRH01212566">
    <property type="protein sequence ID" value="JAD85329.1"/>
    <property type="molecule type" value="Transcribed_RNA"/>
</dbReference>
<reference evidence="2" key="2">
    <citation type="journal article" date="2015" name="Data Brief">
        <title>Shoot transcriptome of the giant reed, Arundo donax.</title>
        <authorList>
            <person name="Barrero R.A."/>
            <person name="Guerrero F.D."/>
            <person name="Moolhuijzen P."/>
            <person name="Goolsby J.A."/>
            <person name="Tidwell J."/>
            <person name="Bellgard S.E."/>
            <person name="Bellgard M.I."/>
        </authorList>
    </citation>
    <scope>NUCLEOTIDE SEQUENCE</scope>
    <source>
        <tissue evidence="2">Shoot tissue taken approximately 20 cm above the soil surface</tissue>
    </source>
</reference>
<feature type="region of interest" description="Disordered" evidence="1">
    <location>
        <begin position="92"/>
        <end position="131"/>
    </location>
</feature>
<proteinExistence type="predicted"/>
<evidence type="ECO:0000313" key="2">
    <source>
        <dbReference type="EMBL" id="JAD85329.1"/>
    </source>
</evidence>
<accession>A0A0A9D9Q8</accession>
<organism evidence="2">
    <name type="scientific">Arundo donax</name>
    <name type="common">Giant reed</name>
    <name type="synonym">Donax arundinaceus</name>
    <dbReference type="NCBI Taxonomy" id="35708"/>
    <lineage>
        <taxon>Eukaryota</taxon>
        <taxon>Viridiplantae</taxon>
        <taxon>Streptophyta</taxon>
        <taxon>Embryophyta</taxon>
        <taxon>Tracheophyta</taxon>
        <taxon>Spermatophyta</taxon>
        <taxon>Magnoliopsida</taxon>
        <taxon>Liliopsida</taxon>
        <taxon>Poales</taxon>
        <taxon>Poaceae</taxon>
        <taxon>PACMAD clade</taxon>
        <taxon>Arundinoideae</taxon>
        <taxon>Arundineae</taxon>
        <taxon>Arundo</taxon>
    </lineage>
</organism>